<sequence>MFLSELSRIKFLINEQLDESKTKHMKLMAHRMAEKYDKYWGHCDLLLSIGSLLDPRYKKGMIAFAFNDMFPCDFLQENMKYVETKFEELYNKDAKIFDDEKGEGDAMSCGEKLKQPPSSTVGKRKSKESIYEGRH</sequence>
<proteinExistence type="predicted"/>
<name>A0AAV3PCM1_LITER</name>
<dbReference type="Proteomes" id="UP001454036">
    <property type="component" value="Unassembled WGS sequence"/>
</dbReference>
<dbReference type="AlphaFoldDB" id="A0AAV3PCM1"/>
<dbReference type="GO" id="GO:0003677">
    <property type="term" value="F:DNA binding"/>
    <property type="evidence" value="ECO:0007669"/>
    <property type="project" value="InterPro"/>
</dbReference>
<keyword evidence="4" id="KW-1185">Reference proteome</keyword>
<dbReference type="SUPFAM" id="SSF53098">
    <property type="entry name" value="Ribonuclease H-like"/>
    <property type="match status" value="1"/>
</dbReference>
<feature type="region of interest" description="Disordered" evidence="1">
    <location>
        <begin position="100"/>
        <end position="135"/>
    </location>
</feature>
<protein>
    <recommendedName>
        <fullName evidence="2">hAT-like transposase RNase-H fold domain-containing protein</fullName>
    </recommendedName>
</protein>
<evidence type="ECO:0000313" key="3">
    <source>
        <dbReference type="EMBL" id="GAA0147903.1"/>
    </source>
</evidence>
<gene>
    <name evidence="3" type="ORF">LIER_36606</name>
</gene>
<dbReference type="PANTHER" id="PTHR23272">
    <property type="entry name" value="BED FINGER-RELATED"/>
    <property type="match status" value="1"/>
</dbReference>
<evidence type="ECO:0000313" key="4">
    <source>
        <dbReference type="Proteomes" id="UP001454036"/>
    </source>
</evidence>
<accession>A0AAV3PCM1</accession>
<evidence type="ECO:0000259" key="2">
    <source>
        <dbReference type="Pfam" id="PF14372"/>
    </source>
</evidence>
<comment type="caution">
    <text evidence="3">The sequence shown here is derived from an EMBL/GenBank/DDBJ whole genome shotgun (WGS) entry which is preliminary data.</text>
</comment>
<dbReference type="InterPro" id="IPR025525">
    <property type="entry name" value="hAT-like_transposase_RNase-H"/>
</dbReference>
<dbReference type="EMBL" id="BAABME010016896">
    <property type="protein sequence ID" value="GAA0147903.1"/>
    <property type="molecule type" value="Genomic_DNA"/>
</dbReference>
<dbReference type="Pfam" id="PF14372">
    <property type="entry name" value="hAT-like_RNase-H"/>
    <property type="match status" value="1"/>
</dbReference>
<evidence type="ECO:0000256" key="1">
    <source>
        <dbReference type="SAM" id="MobiDB-lite"/>
    </source>
</evidence>
<reference evidence="3 4" key="1">
    <citation type="submission" date="2024-01" db="EMBL/GenBank/DDBJ databases">
        <title>The complete chloroplast genome sequence of Lithospermum erythrorhizon: insights into the phylogenetic relationship among Boraginaceae species and the maternal lineages of purple gromwells.</title>
        <authorList>
            <person name="Okada T."/>
            <person name="Watanabe K."/>
        </authorList>
    </citation>
    <scope>NUCLEOTIDE SEQUENCE [LARGE SCALE GENOMIC DNA]</scope>
</reference>
<dbReference type="PANTHER" id="PTHR23272:SF182">
    <property type="entry name" value="OS09G0381850 PROTEIN"/>
    <property type="match status" value="1"/>
</dbReference>
<feature type="domain" description="hAT-like transposase RNase-H fold" evidence="2">
    <location>
        <begin position="2"/>
        <end position="91"/>
    </location>
</feature>
<dbReference type="InterPro" id="IPR012337">
    <property type="entry name" value="RNaseH-like_sf"/>
</dbReference>
<organism evidence="3 4">
    <name type="scientific">Lithospermum erythrorhizon</name>
    <name type="common">Purple gromwell</name>
    <name type="synonym">Lithospermum officinale var. erythrorhizon</name>
    <dbReference type="NCBI Taxonomy" id="34254"/>
    <lineage>
        <taxon>Eukaryota</taxon>
        <taxon>Viridiplantae</taxon>
        <taxon>Streptophyta</taxon>
        <taxon>Embryophyta</taxon>
        <taxon>Tracheophyta</taxon>
        <taxon>Spermatophyta</taxon>
        <taxon>Magnoliopsida</taxon>
        <taxon>eudicotyledons</taxon>
        <taxon>Gunneridae</taxon>
        <taxon>Pentapetalae</taxon>
        <taxon>asterids</taxon>
        <taxon>lamiids</taxon>
        <taxon>Boraginales</taxon>
        <taxon>Boraginaceae</taxon>
        <taxon>Boraginoideae</taxon>
        <taxon>Lithospermeae</taxon>
        <taxon>Lithospermum</taxon>
    </lineage>
</organism>